<name>A0A6A3NNK2_9STRA</name>
<sequence>MPTVVQHAALATPPSIAPRPPIDRAFSQFAKLHRELTDAAIKAALTAELTAMAMAVRENDAHGVALRASAVIDCLGASVAGAAHDDYRGTVLNIAQDVSKYVSATRLQLHEGLHTDQETKDAVNSANSAVSEAKAVLSEFVATAEKSNSRYKSAY</sequence>
<dbReference type="OrthoDB" id="146436at2759"/>
<evidence type="ECO:0000313" key="6">
    <source>
        <dbReference type="Proteomes" id="UP000435112"/>
    </source>
</evidence>
<dbReference type="EMBL" id="QXFU01000311">
    <property type="protein sequence ID" value="KAE9037054.1"/>
    <property type="molecule type" value="Genomic_DNA"/>
</dbReference>
<reference evidence="4 6" key="1">
    <citation type="submission" date="2018-09" db="EMBL/GenBank/DDBJ databases">
        <title>Genomic investigation of the strawberry pathogen Phytophthora fragariae indicates pathogenicity is determined by transcriptional variation in three key races.</title>
        <authorList>
            <person name="Adams T.M."/>
            <person name="Armitage A.D."/>
            <person name="Sobczyk M.K."/>
            <person name="Bates H.J."/>
            <person name="Dunwell J.M."/>
            <person name="Nellist C.F."/>
            <person name="Harrison R.J."/>
        </authorList>
    </citation>
    <scope>NUCLEOTIDE SEQUENCE [LARGE SCALE GENOMIC DNA]</scope>
    <source>
        <strain evidence="2 4">SCRP249</strain>
        <strain evidence="1 6">SCRP324</strain>
        <strain evidence="3 5">SCRP333</strain>
    </source>
</reference>
<evidence type="ECO:0000313" key="5">
    <source>
        <dbReference type="Proteomes" id="UP000434957"/>
    </source>
</evidence>
<accession>A0A6A3NNK2</accession>
<organism evidence="2 4">
    <name type="scientific">Phytophthora rubi</name>
    <dbReference type="NCBI Taxonomy" id="129364"/>
    <lineage>
        <taxon>Eukaryota</taxon>
        <taxon>Sar</taxon>
        <taxon>Stramenopiles</taxon>
        <taxon>Oomycota</taxon>
        <taxon>Peronosporomycetes</taxon>
        <taxon>Peronosporales</taxon>
        <taxon>Peronosporaceae</taxon>
        <taxon>Phytophthora</taxon>
    </lineage>
</organism>
<dbReference type="Proteomes" id="UP000429607">
    <property type="component" value="Unassembled WGS sequence"/>
</dbReference>
<proteinExistence type="predicted"/>
<gene>
    <name evidence="2" type="ORF">PR001_g6373</name>
    <name evidence="1" type="ORF">PR002_g6784</name>
    <name evidence="3" type="ORF">PR003_g6829</name>
</gene>
<evidence type="ECO:0000313" key="4">
    <source>
        <dbReference type="Proteomes" id="UP000429607"/>
    </source>
</evidence>
<dbReference type="Proteomes" id="UP000434957">
    <property type="component" value="Unassembled WGS sequence"/>
</dbReference>
<keyword evidence="5" id="KW-1185">Reference proteome</keyword>
<protein>
    <submittedName>
        <fullName evidence="2">Uncharacterized protein</fullName>
    </submittedName>
</protein>
<dbReference type="EMBL" id="QXFV01000298">
    <property type="protein sequence ID" value="KAE9042018.1"/>
    <property type="molecule type" value="Genomic_DNA"/>
</dbReference>
<evidence type="ECO:0000313" key="2">
    <source>
        <dbReference type="EMBL" id="KAE9042018.1"/>
    </source>
</evidence>
<dbReference type="Proteomes" id="UP000435112">
    <property type="component" value="Unassembled WGS sequence"/>
</dbReference>
<evidence type="ECO:0000313" key="3">
    <source>
        <dbReference type="EMBL" id="KAE9347638.1"/>
    </source>
</evidence>
<dbReference type="EMBL" id="QXFT01000310">
    <property type="protein sequence ID" value="KAE9347638.1"/>
    <property type="molecule type" value="Genomic_DNA"/>
</dbReference>
<evidence type="ECO:0000313" key="1">
    <source>
        <dbReference type="EMBL" id="KAE9037054.1"/>
    </source>
</evidence>
<dbReference type="AlphaFoldDB" id="A0A6A3NNK2"/>
<comment type="caution">
    <text evidence="2">The sequence shown here is derived from an EMBL/GenBank/DDBJ whole genome shotgun (WGS) entry which is preliminary data.</text>
</comment>